<reference evidence="1 2" key="1">
    <citation type="submission" date="2014-02" db="EMBL/GenBank/DDBJ databases">
        <title>Draft genome sequence of Lysinibacillus odysseyi NBRC 100172.</title>
        <authorList>
            <person name="Zhang F."/>
            <person name="Wang G."/>
            <person name="Zhang L."/>
        </authorList>
    </citation>
    <scope>NUCLEOTIDE SEQUENCE [LARGE SCALE GENOMIC DNA]</scope>
    <source>
        <strain evidence="1 2">NBRC 100172</strain>
    </source>
</reference>
<gene>
    <name evidence="1" type="ORF">CD32_07485</name>
</gene>
<dbReference type="STRING" id="1220589.CD32_07485"/>
<keyword evidence="2" id="KW-1185">Reference proteome</keyword>
<dbReference type="AlphaFoldDB" id="A0A0A3IN61"/>
<protein>
    <submittedName>
        <fullName evidence="1">Uncharacterized protein</fullName>
    </submittedName>
</protein>
<organism evidence="1 2">
    <name type="scientific">Lysinibacillus odysseyi 34hs-1 = NBRC 100172</name>
    <dbReference type="NCBI Taxonomy" id="1220589"/>
    <lineage>
        <taxon>Bacteria</taxon>
        <taxon>Bacillati</taxon>
        <taxon>Bacillota</taxon>
        <taxon>Bacilli</taxon>
        <taxon>Bacillales</taxon>
        <taxon>Bacillaceae</taxon>
        <taxon>Lysinibacillus</taxon>
    </lineage>
</organism>
<evidence type="ECO:0000313" key="2">
    <source>
        <dbReference type="Proteomes" id="UP000030437"/>
    </source>
</evidence>
<accession>A0A0A3IN61</accession>
<dbReference type="Proteomes" id="UP000030437">
    <property type="component" value="Unassembled WGS sequence"/>
</dbReference>
<sequence>MSTSKLTIVPVKLNPLPTKITSFHSSEYTASSSFVIKTAMGKIAFFLNHANYTMIPLKYI</sequence>
<proteinExistence type="predicted"/>
<comment type="caution">
    <text evidence="1">The sequence shown here is derived from an EMBL/GenBank/DDBJ whole genome shotgun (WGS) entry which is preliminary data.</text>
</comment>
<evidence type="ECO:0000313" key="1">
    <source>
        <dbReference type="EMBL" id="KGR86224.1"/>
    </source>
</evidence>
<dbReference type="EMBL" id="JPVP01000052">
    <property type="protein sequence ID" value="KGR86224.1"/>
    <property type="molecule type" value="Genomic_DNA"/>
</dbReference>
<name>A0A0A3IN61_9BACI</name>